<evidence type="ECO:0000313" key="3">
    <source>
        <dbReference type="Proteomes" id="UP001275084"/>
    </source>
</evidence>
<dbReference type="EMBL" id="JAUIQD010000002">
    <property type="protein sequence ID" value="KAK3360061.1"/>
    <property type="molecule type" value="Genomic_DNA"/>
</dbReference>
<accession>A0AAJ0HRS0</accession>
<name>A0AAJ0HRS0_9PEZI</name>
<dbReference type="PANTHER" id="PTHR42052:SF1">
    <property type="entry name" value="ABM DOMAIN-CONTAINING PROTEIN"/>
    <property type="match status" value="1"/>
</dbReference>
<protein>
    <recommendedName>
        <fullName evidence="1">DUF1330 domain-containing protein</fullName>
    </recommendedName>
</protein>
<dbReference type="Proteomes" id="UP001275084">
    <property type="component" value="Unassembled WGS sequence"/>
</dbReference>
<organism evidence="2 3">
    <name type="scientific">Lasiosphaeria hispida</name>
    <dbReference type="NCBI Taxonomy" id="260671"/>
    <lineage>
        <taxon>Eukaryota</taxon>
        <taxon>Fungi</taxon>
        <taxon>Dikarya</taxon>
        <taxon>Ascomycota</taxon>
        <taxon>Pezizomycotina</taxon>
        <taxon>Sordariomycetes</taxon>
        <taxon>Sordariomycetidae</taxon>
        <taxon>Sordariales</taxon>
        <taxon>Lasiosphaeriaceae</taxon>
        <taxon>Lasiosphaeria</taxon>
    </lineage>
</organism>
<feature type="domain" description="DUF1330" evidence="1">
    <location>
        <begin position="92"/>
        <end position="156"/>
    </location>
</feature>
<dbReference type="AlphaFoldDB" id="A0AAJ0HRS0"/>
<proteinExistence type="predicted"/>
<dbReference type="Pfam" id="PF07045">
    <property type="entry name" value="DUF1330"/>
    <property type="match status" value="1"/>
</dbReference>
<dbReference type="SUPFAM" id="SSF54909">
    <property type="entry name" value="Dimeric alpha+beta barrel"/>
    <property type="match status" value="1"/>
</dbReference>
<comment type="caution">
    <text evidence="2">The sequence shown here is derived from an EMBL/GenBank/DDBJ whole genome shotgun (WGS) entry which is preliminary data.</text>
</comment>
<evidence type="ECO:0000259" key="1">
    <source>
        <dbReference type="Pfam" id="PF07045"/>
    </source>
</evidence>
<dbReference type="InterPro" id="IPR011008">
    <property type="entry name" value="Dimeric_a/b-barrel"/>
</dbReference>
<dbReference type="Gene3D" id="3.30.70.100">
    <property type="match status" value="1"/>
</dbReference>
<dbReference type="PANTHER" id="PTHR42052">
    <property type="entry name" value="ABM DOMAIN-CONTAINING PROTEIN"/>
    <property type="match status" value="1"/>
</dbReference>
<reference evidence="2" key="1">
    <citation type="journal article" date="2023" name="Mol. Phylogenet. Evol.">
        <title>Genome-scale phylogeny and comparative genomics of the fungal order Sordariales.</title>
        <authorList>
            <person name="Hensen N."/>
            <person name="Bonometti L."/>
            <person name="Westerberg I."/>
            <person name="Brannstrom I.O."/>
            <person name="Guillou S."/>
            <person name="Cros-Aarteil S."/>
            <person name="Calhoun S."/>
            <person name="Haridas S."/>
            <person name="Kuo A."/>
            <person name="Mondo S."/>
            <person name="Pangilinan J."/>
            <person name="Riley R."/>
            <person name="LaButti K."/>
            <person name="Andreopoulos B."/>
            <person name="Lipzen A."/>
            <person name="Chen C."/>
            <person name="Yan M."/>
            <person name="Daum C."/>
            <person name="Ng V."/>
            <person name="Clum A."/>
            <person name="Steindorff A."/>
            <person name="Ohm R.A."/>
            <person name="Martin F."/>
            <person name="Silar P."/>
            <person name="Natvig D.O."/>
            <person name="Lalanne C."/>
            <person name="Gautier V."/>
            <person name="Ament-Velasquez S.L."/>
            <person name="Kruys A."/>
            <person name="Hutchinson M.I."/>
            <person name="Powell A.J."/>
            <person name="Barry K."/>
            <person name="Miller A.N."/>
            <person name="Grigoriev I.V."/>
            <person name="Debuchy R."/>
            <person name="Gladieux P."/>
            <person name="Hiltunen Thoren M."/>
            <person name="Johannesson H."/>
        </authorList>
    </citation>
    <scope>NUCLEOTIDE SEQUENCE</scope>
    <source>
        <strain evidence="2">CBS 955.72</strain>
    </source>
</reference>
<sequence length="165" mass="18167">MATKWDSVAAHVQWMQSEENQSIMAKLMAEYLTMEGPGDFALLHVEGDLFASTATPAPGGAIDLLDSPVLSVEHLSIGGGKKEALISKFSEVRGILEEFAGQYAVSSGWREDIEAEGKEEFVVISGWESVEKHQEFAQSPGFAKYNEIMQLVAKADAKHYNKRFL</sequence>
<gene>
    <name evidence="2" type="ORF">B0T25DRAFT_118810</name>
</gene>
<evidence type="ECO:0000313" key="2">
    <source>
        <dbReference type="EMBL" id="KAK3360061.1"/>
    </source>
</evidence>
<keyword evidence="3" id="KW-1185">Reference proteome</keyword>
<dbReference type="InterPro" id="IPR010753">
    <property type="entry name" value="DUF1330"/>
</dbReference>
<reference evidence="2" key="2">
    <citation type="submission" date="2023-06" db="EMBL/GenBank/DDBJ databases">
        <authorList>
            <consortium name="Lawrence Berkeley National Laboratory"/>
            <person name="Haridas S."/>
            <person name="Hensen N."/>
            <person name="Bonometti L."/>
            <person name="Westerberg I."/>
            <person name="Brannstrom I.O."/>
            <person name="Guillou S."/>
            <person name="Cros-Aarteil S."/>
            <person name="Calhoun S."/>
            <person name="Kuo A."/>
            <person name="Mondo S."/>
            <person name="Pangilinan J."/>
            <person name="Riley R."/>
            <person name="Labutti K."/>
            <person name="Andreopoulos B."/>
            <person name="Lipzen A."/>
            <person name="Chen C."/>
            <person name="Yanf M."/>
            <person name="Daum C."/>
            <person name="Ng V."/>
            <person name="Clum A."/>
            <person name="Steindorff A."/>
            <person name="Ohm R."/>
            <person name="Martin F."/>
            <person name="Silar P."/>
            <person name="Natvig D."/>
            <person name="Lalanne C."/>
            <person name="Gautier V."/>
            <person name="Ament-Velasquez S.L."/>
            <person name="Kruys A."/>
            <person name="Hutchinson M.I."/>
            <person name="Powell A.J."/>
            <person name="Barry K."/>
            <person name="Miller A.N."/>
            <person name="Grigoriev I.V."/>
            <person name="Debuchy R."/>
            <person name="Gladieux P."/>
            <person name="Thoren M.H."/>
            <person name="Johannesson H."/>
        </authorList>
    </citation>
    <scope>NUCLEOTIDE SEQUENCE</scope>
    <source>
        <strain evidence="2">CBS 955.72</strain>
    </source>
</reference>